<evidence type="ECO:0000256" key="5">
    <source>
        <dbReference type="PROSITE-ProRule" id="PRU00309"/>
    </source>
</evidence>
<evidence type="ECO:0000256" key="4">
    <source>
        <dbReference type="ARBA" id="ARBA00023125"/>
    </source>
</evidence>
<evidence type="ECO:0000256" key="1">
    <source>
        <dbReference type="ARBA" id="ARBA00022723"/>
    </source>
</evidence>
<dbReference type="AlphaFoldDB" id="A0AAD9JJM3"/>
<sequence length="189" mass="22093">MDRWKFWLKAINQLDLTKRKPWTPSKLDVLCSDHFSAEEFTLLRHTKLKILKDMAVSSILSWKIQHQVVVLLILCYNSCNGMTFISSCSVSLKIPRPECSTITAITAEDFYTCEPDKLKRKYQETLNKLDHTQKELLSAKRREKSQGLYRKRVARARGTAKNILRRLSKCLKHRKVWFSGLQMMCLVSN</sequence>
<dbReference type="GO" id="GO:0008270">
    <property type="term" value="F:zinc ion binding"/>
    <property type="evidence" value="ECO:0007669"/>
    <property type="project" value="UniProtKB-KW"/>
</dbReference>
<dbReference type="PROSITE" id="PS50950">
    <property type="entry name" value="ZF_THAP"/>
    <property type="match status" value="1"/>
</dbReference>
<dbReference type="Proteomes" id="UP001208570">
    <property type="component" value="Unassembled WGS sequence"/>
</dbReference>
<keyword evidence="4 5" id="KW-0238">DNA-binding</keyword>
<organism evidence="7 8">
    <name type="scientific">Paralvinella palmiformis</name>
    <dbReference type="NCBI Taxonomy" id="53620"/>
    <lineage>
        <taxon>Eukaryota</taxon>
        <taxon>Metazoa</taxon>
        <taxon>Spiralia</taxon>
        <taxon>Lophotrochozoa</taxon>
        <taxon>Annelida</taxon>
        <taxon>Polychaeta</taxon>
        <taxon>Sedentaria</taxon>
        <taxon>Canalipalpata</taxon>
        <taxon>Terebellida</taxon>
        <taxon>Terebelliformia</taxon>
        <taxon>Alvinellidae</taxon>
        <taxon>Paralvinella</taxon>
    </lineage>
</organism>
<keyword evidence="1" id="KW-0479">Metal-binding</keyword>
<dbReference type="GO" id="GO:0003677">
    <property type="term" value="F:DNA binding"/>
    <property type="evidence" value="ECO:0007669"/>
    <property type="project" value="UniProtKB-UniRule"/>
</dbReference>
<comment type="caution">
    <text evidence="7">The sequence shown here is derived from an EMBL/GenBank/DDBJ whole genome shotgun (WGS) entry which is preliminary data.</text>
</comment>
<dbReference type="EMBL" id="JAODUP010000269">
    <property type="protein sequence ID" value="KAK2154414.1"/>
    <property type="molecule type" value="Genomic_DNA"/>
</dbReference>
<dbReference type="InterPro" id="IPR006612">
    <property type="entry name" value="THAP_Znf"/>
</dbReference>
<accession>A0AAD9JJM3</accession>
<protein>
    <recommendedName>
        <fullName evidence="6">THAP-type domain-containing protein</fullName>
    </recommendedName>
</protein>
<feature type="domain" description="THAP-type" evidence="6">
    <location>
        <begin position="1"/>
        <end position="60"/>
    </location>
</feature>
<reference evidence="7" key="1">
    <citation type="journal article" date="2023" name="Mol. Biol. Evol.">
        <title>Third-Generation Sequencing Reveals the Adaptive Role of the Epigenome in Three Deep-Sea Polychaetes.</title>
        <authorList>
            <person name="Perez M."/>
            <person name="Aroh O."/>
            <person name="Sun Y."/>
            <person name="Lan Y."/>
            <person name="Juniper S.K."/>
            <person name="Young C.R."/>
            <person name="Angers B."/>
            <person name="Qian P.Y."/>
        </authorList>
    </citation>
    <scope>NUCLEOTIDE SEQUENCE</scope>
    <source>
        <strain evidence="7">P08H-3</strain>
    </source>
</reference>
<evidence type="ECO:0000313" key="8">
    <source>
        <dbReference type="Proteomes" id="UP001208570"/>
    </source>
</evidence>
<evidence type="ECO:0000259" key="6">
    <source>
        <dbReference type="PROSITE" id="PS50950"/>
    </source>
</evidence>
<keyword evidence="3" id="KW-0862">Zinc</keyword>
<proteinExistence type="predicted"/>
<keyword evidence="2 5" id="KW-0863">Zinc-finger</keyword>
<evidence type="ECO:0000256" key="3">
    <source>
        <dbReference type="ARBA" id="ARBA00022833"/>
    </source>
</evidence>
<gene>
    <name evidence="7" type="ORF">LSH36_269g06049</name>
</gene>
<name>A0AAD9JJM3_9ANNE</name>
<evidence type="ECO:0000313" key="7">
    <source>
        <dbReference type="EMBL" id="KAK2154414.1"/>
    </source>
</evidence>
<keyword evidence="8" id="KW-1185">Reference proteome</keyword>
<evidence type="ECO:0000256" key="2">
    <source>
        <dbReference type="ARBA" id="ARBA00022771"/>
    </source>
</evidence>